<feature type="transmembrane region" description="Helical" evidence="1">
    <location>
        <begin position="630"/>
        <end position="652"/>
    </location>
</feature>
<gene>
    <name evidence="2" type="ORF">TJEJU_0723</name>
</gene>
<feature type="transmembrane region" description="Helical" evidence="1">
    <location>
        <begin position="392"/>
        <end position="412"/>
    </location>
</feature>
<feature type="transmembrane region" description="Helical" evidence="1">
    <location>
        <begin position="602"/>
        <end position="618"/>
    </location>
</feature>
<feature type="transmembrane region" description="Helical" evidence="1">
    <location>
        <begin position="12"/>
        <end position="36"/>
    </location>
</feature>
<dbReference type="Pfam" id="PF03929">
    <property type="entry name" value="PepSY_TM"/>
    <property type="match status" value="1"/>
</dbReference>
<dbReference type="PANTHER" id="PTHR34219:SF3">
    <property type="entry name" value="BLL7967 PROTEIN"/>
    <property type="match status" value="1"/>
</dbReference>
<feature type="transmembrane region" description="Helical" evidence="1">
    <location>
        <begin position="204"/>
        <end position="227"/>
    </location>
</feature>
<feature type="transmembrane region" description="Helical" evidence="1">
    <location>
        <begin position="424"/>
        <end position="443"/>
    </location>
</feature>
<feature type="transmembrane region" description="Helical" evidence="1">
    <location>
        <begin position="488"/>
        <end position="506"/>
    </location>
</feature>
<dbReference type="RefSeq" id="WP_095069497.1">
    <property type="nucleotide sequence ID" value="NZ_LT899436.1"/>
</dbReference>
<dbReference type="InterPro" id="IPR005625">
    <property type="entry name" value="PepSY-ass_TM"/>
</dbReference>
<dbReference type="Proteomes" id="UP000215214">
    <property type="component" value="Chromosome TJEJU"/>
</dbReference>
<proteinExistence type="predicted"/>
<dbReference type="AlphaFoldDB" id="A0A238U632"/>
<feature type="transmembrane region" description="Helical" evidence="1">
    <location>
        <begin position="455"/>
        <end position="476"/>
    </location>
</feature>
<organism evidence="2 3">
    <name type="scientific">Tenacibaculum jejuense</name>
    <dbReference type="NCBI Taxonomy" id="584609"/>
    <lineage>
        <taxon>Bacteria</taxon>
        <taxon>Pseudomonadati</taxon>
        <taxon>Bacteroidota</taxon>
        <taxon>Flavobacteriia</taxon>
        <taxon>Flavobacteriales</taxon>
        <taxon>Flavobacteriaceae</taxon>
        <taxon>Tenacibaculum</taxon>
    </lineage>
</organism>
<feature type="transmembrane region" description="Helical" evidence="1">
    <location>
        <begin position="144"/>
        <end position="166"/>
    </location>
</feature>
<reference evidence="2 3" key="1">
    <citation type="submission" date="2017-07" db="EMBL/GenBank/DDBJ databases">
        <authorList>
            <person name="Sun Z.S."/>
            <person name="Albrecht U."/>
            <person name="Echele G."/>
            <person name="Lee C.C."/>
        </authorList>
    </citation>
    <scope>NUCLEOTIDE SEQUENCE [LARGE SCALE GENOMIC DNA]</scope>
    <source>
        <strain evidence="3">type strain: KCTC 22618</strain>
    </source>
</reference>
<evidence type="ECO:0000256" key="1">
    <source>
        <dbReference type="SAM" id="Phobius"/>
    </source>
</evidence>
<keyword evidence="1" id="KW-1133">Transmembrane helix</keyword>
<keyword evidence="3" id="KW-1185">Reference proteome</keyword>
<keyword evidence="1" id="KW-0812">Transmembrane</keyword>
<keyword evidence="1" id="KW-0472">Membrane</keyword>
<name>A0A238U632_9FLAO</name>
<dbReference type="EMBL" id="LT899436">
    <property type="protein sequence ID" value="SNR14495.1"/>
    <property type="molecule type" value="Genomic_DNA"/>
</dbReference>
<dbReference type="OrthoDB" id="6307929at2"/>
<evidence type="ECO:0000313" key="2">
    <source>
        <dbReference type="EMBL" id="SNR14495.1"/>
    </source>
</evidence>
<sequence length="687" mass="79796">MSNRNYNVFFNTHTVSGIVISVVLYIIFFAGAFALFKDEIGIWEEGKKSTYTNRKDIDYDKLLTTLNKDYDLSGRDVQIDLGKHEDKIYVYLLASQDSTATEKSKTAQFFSLDIHTEERKEYHEYYGIGEFLYRLHFFHQIPVIGIYLAGFVAIFFLFAIITGVIVHWKKIVSNFYAFNPKIALKRVWTDAHTALGIIGLPFQFIFAVTGAYFCLSVLVLLPANFLYNGDQTKLLEDIRPERKTYVWKEKTKEKLPLFNDFIQKSDTFWNEFEFTSAFIRNYGGTNMKYVLQGELKDSERFVGLGRVIFDMETGFIKADKNPEELNYIEDTQRALTRLHFGDFGGVFMKILYFVLALITCFVILSGVLIWVEARNKKSMTLSQRLFTANIGHIYLSICLSMLPVTAISFLFIKLFGARFTNSQSAIYYFYFILWILMILFMGFKRDNYKTNKISLLLGGVTGILIPIVNGIVSKQWIWTSFQEHQYDILTIDMLWLSIGIISLLAYTKINEKVKAQSSFTKNPIDYKAAQLQLQEEEKLHQSKEQTIDKNFIAMRTKIIILWLTMVIGFIIHHVYGIANVYFQESLVLEGADGEIPGWAHQWRIILEGMAFLFAILTVEFAQKWFKWTSLIWAVLLGLFNIYHWITAMIYEMSNVSEILILFLMVVANIFLIKEILYWKSNKNVAIK</sequence>
<feature type="transmembrane region" description="Helical" evidence="1">
    <location>
        <begin position="559"/>
        <end position="582"/>
    </location>
</feature>
<feature type="transmembrane region" description="Helical" evidence="1">
    <location>
        <begin position="658"/>
        <end position="678"/>
    </location>
</feature>
<protein>
    <submittedName>
        <fullName evidence="2">PepSY-associated TM helix domain protein</fullName>
    </submittedName>
</protein>
<dbReference type="PANTHER" id="PTHR34219">
    <property type="entry name" value="IRON-REGULATED INNER MEMBRANE PROTEIN-RELATED"/>
    <property type="match status" value="1"/>
</dbReference>
<evidence type="ECO:0000313" key="3">
    <source>
        <dbReference type="Proteomes" id="UP000215214"/>
    </source>
</evidence>
<dbReference type="KEGG" id="tje:TJEJU_0723"/>
<accession>A0A238U632</accession>
<feature type="transmembrane region" description="Helical" evidence="1">
    <location>
        <begin position="350"/>
        <end position="371"/>
    </location>
</feature>